<organism evidence="1">
    <name type="scientific">Trichuris suis</name>
    <name type="common">pig whipworm</name>
    <dbReference type="NCBI Taxonomy" id="68888"/>
    <lineage>
        <taxon>Eukaryota</taxon>
        <taxon>Metazoa</taxon>
        <taxon>Ecdysozoa</taxon>
        <taxon>Nematoda</taxon>
        <taxon>Enoplea</taxon>
        <taxon>Dorylaimia</taxon>
        <taxon>Trichinellida</taxon>
        <taxon>Trichuridae</taxon>
        <taxon>Trichuris</taxon>
    </lineage>
</organism>
<name>A0A085NG88_9BILA</name>
<dbReference type="Proteomes" id="UP000030758">
    <property type="component" value="Unassembled WGS sequence"/>
</dbReference>
<dbReference type="EMBL" id="KL367504">
    <property type="protein sequence ID" value="KFD68484.1"/>
    <property type="molecule type" value="Genomic_DNA"/>
</dbReference>
<dbReference type="AlphaFoldDB" id="A0A085NG88"/>
<gene>
    <name evidence="1" type="ORF">M514_10165</name>
</gene>
<proteinExistence type="predicted"/>
<reference evidence="1" key="1">
    <citation type="journal article" date="2014" name="Nat. Genet.">
        <title>Genome and transcriptome of the porcine whipworm Trichuris suis.</title>
        <authorList>
            <person name="Jex A.R."/>
            <person name="Nejsum P."/>
            <person name="Schwarz E.M."/>
            <person name="Hu L."/>
            <person name="Young N.D."/>
            <person name="Hall R.S."/>
            <person name="Korhonen P.K."/>
            <person name="Liao S."/>
            <person name="Thamsborg S."/>
            <person name="Xia J."/>
            <person name="Xu P."/>
            <person name="Wang S."/>
            <person name="Scheerlinck J.P."/>
            <person name="Hofmann A."/>
            <person name="Sternberg P.W."/>
            <person name="Wang J."/>
            <person name="Gasser R.B."/>
        </authorList>
    </citation>
    <scope>NUCLEOTIDE SEQUENCE [LARGE SCALE GENOMIC DNA]</scope>
    <source>
        <strain evidence="1">DCEP-RM93F</strain>
    </source>
</reference>
<accession>A0A085NG88</accession>
<sequence length="114" mass="12770">MHWDERKYALPQAAASCASSSATRATKPKFASTLRTVKIDRGAQRSLVLNFMAGKRGHGPVQSLKLHHGPTELEDVMSGQLSNGMNFGQVQRACKNDSSKRRQFNIFQYINIYQ</sequence>
<evidence type="ECO:0000313" key="1">
    <source>
        <dbReference type="EMBL" id="KFD68484.1"/>
    </source>
</evidence>
<protein>
    <submittedName>
        <fullName evidence="1">Uncharacterized protein</fullName>
    </submittedName>
</protein>